<dbReference type="InterPro" id="IPR036390">
    <property type="entry name" value="WH_DNA-bd_sf"/>
</dbReference>
<evidence type="ECO:0000313" key="3">
    <source>
        <dbReference type="Proteomes" id="UP001501752"/>
    </source>
</evidence>
<sequence length="148" mass="16079">MNDPDAVPPRLTGLSTYLLSRVGKAARTALGERLAERGLRLWHMAVLAALDDFGPHAQRDLAARLRIDPSDLAKAVDQLAAAGQVERSRDPADRRRVSVTITPVGRAALAELDGEARQVQEELLAPLDPAERAQLHALLGRIFDALPR</sequence>
<dbReference type="InterPro" id="IPR000835">
    <property type="entry name" value="HTH_MarR-typ"/>
</dbReference>
<reference evidence="3" key="1">
    <citation type="journal article" date="2019" name="Int. J. Syst. Evol. Microbiol.">
        <title>The Global Catalogue of Microorganisms (GCM) 10K type strain sequencing project: providing services to taxonomists for standard genome sequencing and annotation.</title>
        <authorList>
            <consortium name="The Broad Institute Genomics Platform"/>
            <consortium name="The Broad Institute Genome Sequencing Center for Infectious Disease"/>
            <person name="Wu L."/>
            <person name="Ma J."/>
        </authorList>
    </citation>
    <scope>NUCLEOTIDE SEQUENCE [LARGE SCALE GENOMIC DNA]</scope>
    <source>
        <strain evidence="3">JCM 13006</strain>
    </source>
</reference>
<gene>
    <name evidence="2" type="ORF">GCM10023235_71580</name>
</gene>
<evidence type="ECO:0000313" key="2">
    <source>
        <dbReference type="EMBL" id="GAA4881029.1"/>
    </source>
</evidence>
<accession>A0ABP9EQ27</accession>
<comment type="caution">
    <text evidence="2">The sequence shown here is derived from an EMBL/GenBank/DDBJ whole genome shotgun (WGS) entry which is preliminary data.</text>
</comment>
<dbReference type="PANTHER" id="PTHR33164">
    <property type="entry name" value="TRANSCRIPTIONAL REGULATOR, MARR FAMILY"/>
    <property type="match status" value="1"/>
</dbReference>
<proteinExistence type="predicted"/>
<dbReference type="PRINTS" id="PR00598">
    <property type="entry name" value="HTHMARR"/>
</dbReference>
<dbReference type="Gene3D" id="1.10.10.10">
    <property type="entry name" value="Winged helix-like DNA-binding domain superfamily/Winged helix DNA-binding domain"/>
    <property type="match status" value="1"/>
</dbReference>
<dbReference type="EMBL" id="BAABIS010000001">
    <property type="protein sequence ID" value="GAA4881029.1"/>
    <property type="molecule type" value="Genomic_DNA"/>
</dbReference>
<name>A0ABP9EQ27_9ACTN</name>
<dbReference type="PROSITE" id="PS50995">
    <property type="entry name" value="HTH_MARR_2"/>
    <property type="match status" value="1"/>
</dbReference>
<feature type="domain" description="HTH marR-type" evidence="1">
    <location>
        <begin position="12"/>
        <end position="144"/>
    </location>
</feature>
<dbReference type="SUPFAM" id="SSF46785">
    <property type="entry name" value="Winged helix' DNA-binding domain"/>
    <property type="match status" value="1"/>
</dbReference>
<dbReference type="InterPro" id="IPR036388">
    <property type="entry name" value="WH-like_DNA-bd_sf"/>
</dbReference>
<protein>
    <submittedName>
        <fullName evidence="2">MarR family transcriptional regulator</fullName>
    </submittedName>
</protein>
<dbReference type="PANTHER" id="PTHR33164:SF43">
    <property type="entry name" value="HTH-TYPE TRANSCRIPTIONAL REPRESSOR YETL"/>
    <property type="match status" value="1"/>
</dbReference>
<evidence type="ECO:0000259" key="1">
    <source>
        <dbReference type="PROSITE" id="PS50995"/>
    </source>
</evidence>
<keyword evidence="3" id="KW-1185">Reference proteome</keyword>
<dbReference type="RefSeq" id="WP_345701071.1">
    <property type="nucleotide sequence ID" value="NZ_BAABIS010000001.1"/>
</dbReference>
<dbReference type="SMART" id="SM00347">
    <property type="entry name" value="HTH_MARR"/>
    <property type="match status" value="1"/>
</dbReference>
<organism evidence="2 3">
    <name type="scientific">Kitasatospora terrestris</name>
    <dbReference type="NCBI Taxonomy" id="258051"/>
    <lineage>
        <taxon>Bacteria</taxon>
        <taxon>Bacillati</taxon>
        <taxon>Actinomycetota</taxon>
        <taxon>Actinomycetes</taxon>
        <taxon>Kitasatosporales</taxon>
        <taxon>Streptomycetaceae</taxon>
        <taxon>Kitasatospora</taxon>
    </lineage>
</organism>
<dbReference type="Pfam" id="PF01047">
    <property type="entry name" value="MarR"/>
    <property type="match status" value="1"/>
</dbReference>
<dbReference type="Proteomes" id="UP001501752">
    <property type="component" value="Unassembled WGS sequence"/>
</dbReference>
<dbReference type="InterPro" id="IPR039422">
    <property type="entry name" value="MarR/SlyA-like"/>
</dbReference>